<protein>
    <submittedName>
        <fullName evidence="1">Uncharacterized protein</fullName>
    </submittedName>
</protein>
<dbReference type="Proteomes" id="UP000824120">
    <property type="component" value="Chromosome 1"/>
</dbReference>
<accession>A0A9J6B842</accession>
<sequence>MQGRKSTLTWLCKADRCTCLKDACCGNADVEVDVSAYYERDVLMPSEKVTVEDMQRSLGRPKMYWRNVIRQDMTQLHITKEMTLDRK</sequence>
<dbReference type="OrthoDB" id="424543at2759"/>
<gene>
    <name evidence="1" type="ORF">H5410_004308</name>
</gene>
<evidence type="ECO:0000313" key="2">
    <source>
        <dbReference type="Proteomes" id="UP000824120"/>
    </source>
</evidence>
<proteinExistence type="predicted"/>
<organism evidence="1 2">
    <name type="scientific">Solanum commersonii</name>
    <name type="common">Commerson's wild potato</name>
    <name type="synonym">Commerson's nightshade</name>
    <dbReference type="NCBI Taxonomy" id="4109"/>
    <lineage>
        <taxon>Eukaryota</taxon>
        <taxon>Viridiplantae</taxon>
        <taxon>Streptophyta</taxon>
        <taxon>Embryophyta</taxon>
        <taxon>Tracheophyta</taxon>
        <taxon>Spermatophyta</taxon>
        <taxon>Magnoliopsida</taxon>
        <taxon>eudicotyledons</taxon>
        <taxon>Gunneridae</taxon>
        <taxon>Pentapetalae</taxon>
        <taxon>asterids</taxon>
        <taxon>lamiids</taxon>
        <taxon>Solanales</taxon>
        <taxon>Solanaceae</taxon>
        <taxon>Solanoideae</taxon>
        <taxon>Solaneae</taxon>
        <taxon>Solanum</taxon>
    </lineage>
</organism>
<evidence type="ECO:0000313" key="1">
    <source>
        <dbReference type="EMBL" id="KAG5632591.1"/>
    </source>
</evidence>
<dbReference type="EMBL" id="JACXVP010000001">
    <property type="protein sequence ID" value="KAG5632591.1"/>
    <property type="molecule type" value="Genomic_DNA"/>
</dbReference>
<reference evidence="1 2" key="1">
    <citation type="submission" date="2020-09" db="EMBL/GenBank/DDBJ databases">
        <title>De no assembly of potato wild relative species, Solanum commersonii.</title>
        <authorList>
            <person name="Cho K."/>
        </authorList>
    </citation>
    <scope>NUCLEOTIDE SEQUENCE [LARGE SCALE GENOMIC DNA]</scope>
    <source>
        <strain evidence="1">LZ3.2</strain>
        <tissue evidence="1">Leaf</tissue>
    </source>
</reference>
<dbReference type="AlphaFoldDB" id="A0A9J6B842"/>
<keyword evidence="2" id="KW-1185">Reference proteome</keyword>
<name>A0A9J6B842_SOLCO</name>
<comment type="caution">
    <text evidence="1">The sequence shown here is derived from an EMBL/GenBank/DDBJ whole genome shotgun (WGS) entry which is preliminary data.</text>
</comment>